<gene>
    <name evidence="3" type="ORF">NCTC11636_02234</name>
</gene>
<dbReference type="AlphaFoldDB" id="A0A3S4TB31"/>
<feature type="transmembrane region" description="Helical" evidence="2">
    <location>
        <begin position="79"/>
        <end position="102"/>
    </location>
</feature>
<feature type="compositionally biased region" description="Low complexity" evidence="1">
    <location>
        <begin position="215"/>
        <end position="227"/>
    </location>
</feature>
<sequence>MHYTPPSPQDRRADSRAPVDAAGVPAFGPQGPGRASPGLRAGTRVLLLVAGVTAVVVLLLALLLPLFEGPGGSVRLAEQRMSVVGCTVMVVVTVLGLGLLLAPWKAARCGLLSLTVTSTLIAGFMVLLSVGARVRLDETAGAVGFGPGIIFMWASVVVFLALAVLSLLALLTARKRGSQPPAPTGVVHGYGLQAQSQGWAGAPAAGAPAVGGGPAAAPAGIPQWGAPSSGEAAVAPEGSWPGAGEVPVYDGQPSAPHDVASPAQAALAHAAPTMAMTTGAGQQVAQPAPGTAGPGAETVSYVDAQHNQAALTQAFTTGVNRPVSPTSSVHGPSGGQVPAQHATGGQVPAQGHPGARAADAQTHPSEAAPYAAAAAGQSALTQAVPAGGWREAVAPQQASPAAAAAGQSALTQAVPAGGWQEAVAPQQAQPATAMAQGASAVPSTPTPPPVVQGAPASNLSAQVHPGAGRGVPDHGSSSPEVPGRPVAPGQTGYDAEVDAMPTQVLPTRGQGPRQV</sequence>
<feature type="transmembrane region" description="Helical" evidence="2">
    <location>
        <begin position="150"/>
        <end position="171"/>
    </location>
</feature>
<evidence type="ECO:0000256" key="2">
    <source>
        <dbReference type="SAM" id="Phobius"/>
    </source>
</evidence>
<feature type="region of interest" description="Disordered" evidence="1">
    <location>
        <begin position="203"/>
        <end position="266"/>
    </location>
</feature>
<name>A0A3S4TB31_9ACTO</name>
<dbReference type="Proteomes" id="UP000266895">
    <property type="component" value="Chromosome"/>
</dbReference>
<evidence type="ECO:0000313" key="4">
    <source>
        <dbReference type="Proteomes" id="UP000266895"/>
    </source>
</evidence>
<dbReference type="KEGG" id="ahw:NCTC11636_02234"/>
<feature type="region of interest" description="Disordered" evidence="1">
    <location>
        <begin position="319"/>
        <end position="373"/>
    </location>
</feature>
<feature type="region of interest" description="Disordered" evidence="1">
    <location>
        <begin position="421"/>
        <end position="515"/>
    </location>
</feature>
<protein>
    <submittedName>
        <fullName evidence="3">Uncharacterized protein</fullName>
    </submittedName>
</protein>
<feature type="region of interest" description="Disordered" evidence="1">
    <location>
        <begin position="278"/>
        <end position="297"/>
    </location>
</feature>
<dbReference type="EMBL" id="LR134350">
    <property type="protein sequence ID" value="VEG29765.1"/>
    <property type="molecule type" value="Genomic_DNA"/>
</dbReference>
<keyword evidence="2" id="KW-1133">Transmembrane helix</keyword>
<accession>A0A3S4TB31</accession>
<keyword evidence="2" id="KW-0812">Transmembrane</keyword>
<evidence type="ECO:0000256" key="1">
    <source>
        <dbReference type="SAM" id="MobiDB-lite"/>
    </source>
</evidence>
<feature type="transmembrane region" description="Helical" evidence="2">
    <location>
        <begin position="45"/>
        <end position="67"/>
    </location>
</feature>
<keyword evidence="4" id="KW-1185">Reference proteome</keyword>
<feature type="transmembrane region" description="Helical" evidence="2">
    <location>
        <begin position="109"/>
        <end position="130"/>
    </location>
</feature>
<keyword evidence="2" id="KW-0472">Membrane</keyword>
<feature type="compositionally biased region" description="Polar residues" evidence="1">
    <location>
        <begin position="319"/>
        <end position="330"/>
    </location>
</feature>
<feature type="compositionally biased region" description="Low complexity" evidence="1">
    <location>
        <begin position="278"/>
        <end position="296"/>
    </location>
</feature>
<feature type="compositionally biased region" description="Low complexity" evidence="1">
    <location>
        <begin position="421"/>
        <end position="443"/>
    </location>
</feature>
<evidence type="ECO:0000313" key="3">
    <source>
        <dbReference type="EMBL" id="VEG29765.1"/>
    </source>
</evidence>
<reference evidence="3 4" key="1">
    <citation type="submission" date="2018-12" db="EMBL/GenBank/DDBJ databases">
        <authorList>
            <consortium name="Pathogen Informatics"/>
        </authorList>
    </citation>
    <scope>NUCLEOTIDE SEQUENCE [LARGE SCALE GENOMIC DNA]</scope>
    <source>
        <strain evidence="3 4">NCTC11636</strain>
    </source>
</reference>
<proteinExistence type="predicted"/>
<organism evidence="3 4">
    <name type="scientific">Actinomyces howellii</name>
    <dbReference type="NCBI Taxonomy" id="52771"/>
    <lineage>
        <taxon>Bacteria</taxon>
        <taxon>Bacillati</taxon>
        <taxon>Actinomycetota</taxon>
        <taxon>Actinomycetes</taxon>
        <taxon>Actinomycetales</taxon>
        <taxon>Actinomycetaceae</taxon>
        <taxon>Actinomyces</taxon>
    </lineage>
</organism>